<comment type="cofactor">
    <cofactor evidence="1">
        <name>Mg(2+)</name>
        <dbReference type="ChEBI" id="CHEBI:18420"/>
    </cofactor>
</comment>
<sequence>MQTDYVSIAGLTRAPSAVVVIDVMRAFTTTAWAFARGARRVVLAEDLDQARTLKGRNPDWITLTDGEPVPGIDTVNSPGELRTLDLAERTLVQKTRNGTTGAQAARHAPLLLCAGFTVAAATARLLLARRTGAVTFVVTGGDGRAEEDLACAEYIAALLADPAADPAPYLRRAGASKDAARLAEGARSGLPGIHADDLELCLEADRFPFAMAAAPEDGLMTLRPLALTP</sequence>
<dbReference type="OrthoDB" id="3293539at2"/>
<dbReference type="EC" id="3.1.3.71" evidence="3"/>
<dbReference type="Gene3D" id="3.90.1560.10">
    <property type="entry name" value="ComB-like"/>
    <property type="match status" value="1"/>
</dbReference>
<keyword evidence="5 8" id="KW-0378">Hydrolase</keyword>
<evidence type="ECO:0000256" key="4">
    <source>
        <dbReference type="ARBA" id="ARBA00021948"/>
    </source>
</evidence>
<dbReference type="Proteomes" id="UP000466345">
    <property type="component" value="Unassembled WGS sequence"/>
</dbReference>
<keyword evidence="9" id="KW-1185">Reference proteome</keyword>
<organism evidence="8 9">
    <name type="scientific">Streptomyces smaragdinus</name>
    <dbReference type="NCBI Taxonomy" id="2585196"/>
    <lineage>
        <taxon>Bacteria</taxon>
        <taxon>Bacillati</taxon>
        <taxon>Actinomycetota</taxon>
        <taxon>Actinomycetes</taxon>
        <taxon>Kitasatosporales</taxon>
        <taxon>Streptomycetaceae</taxon>
        <taxon>Streptomyces</taxon>
    </lineage>
</organism>
<evidence type="ECO:0000256" key="6">
    <source>
        <dbReference type="ARBA" id="ARBA00022842"/>
    </source>
</evidence>
<accession>A0A7K0CEH8</accession>
<comment type="similarity">
    <text evidence="2">Belongs to the ComB family.</text>
</comment>
<dbReference type="EMBL" id="WEGJ01000004">
    <property type="protein sequence ID" value="MQY11871.1"/>
    <property type="molecule type" value="Genomic_DNA"/>
</dbReference>
<dbReference type="RefSeq" id="WP_153451125.1">
    <property type="nucleotide sequence ID" value="NZ_WEGJ01000004.1"/>
</dbReference>
<gene>
    <name evidence="8" type="primary">comB</name>
    <name evidence="8" type="ORF">SRB5_19900</name>
</gene>
<proteinExistence type="inferred from homology"/>
<dbReference type="SUPFAM" id="SSF142823">
    <property type="entry name" value="ComB-like"/>
    <property type="match status" value="1"/>
</dbReference>
<keyword evidence="6" id="KW-0460">Magnesium</keyword>
<dbReference type="AlphaFoldDB" id="A0A7K0CEH8"/>
<protein>
    <recommendedName>
        <fullName evidence="4">Probable 2-phosphosulfolactate phosphatase</fullName>
        <ecNumber evidence="3">3.1.3.71</ecNumber>
    </recommendedName>
</protein>
<dbReference type="GO" id="GO:0050545">
    <property type="term" value="F:sulfopyruvate decarboxylase activity"/>
    <property type="evidence" value="ECO:0007669"/>
    <property type="project" value="TreeGrafter"/>
</dbReference>
<comment type="caution">
    <text evidence="8">The sequence shown here is derived from an EMBL/GenBank/DDBJ whole genome shotgun (WGS) entry which is preliminary data.</text>
</comment>
<dbReference type="PANTHER" id="PTHR37311">
    <property type="entry name" value="2-PHOSPHOSULFOLACTATE PHOSPHATASE-RELATED"/>
    <property type="match status" value="1"/>
</dbReference>
<dbReference type="PANTHER" id="PTHR37311:SF1">
    <property type="entry name" value="2-PHOSPHOSULFOLACTATE PHOSPHATASE-RELATED"/>
    <property type="match status" value="1"/>
</dbReference>
<evidence type="ECO:0000256" key="7">
    <source>
        <dbReference type="ARBA" id="ARBA00033711"/>
    </source>
</evidence>
<evidence type="ECO:0000256" key="5">
    <source>
        <dbReference type="ARBA" id="ARBA00022801"/>
    </source>
</evidence>
<reference evidence="8 9" key="1">
    <citation type="submission" date="2019-10" db="EMBL/GenBank/DDBJ databases">
        <title>Streptomyces smaragdinus sp. nov. and Streptomyces fabii sp. nov., isolated from the gut of fungus growing-termite Macrotermes natalensis.</title>
        <authorList>
            <person name="Schwitalla J."/>
            <person name="Benndorf R."/>
            <person name="Martin K."/>
            <person name="De Beer W."/>
            <person name="Kaster A.-K."/>
            <person name="Vollmers J."/>
            <person name="Poulsen M."/>
            <person name="Beemelmanns C."/>
        </authorList>
    </citation>
    <scope>NUCLEOTIDE SEQUENCE [LARGE SCALE GENOMIC DNA]</scope>
    <source>
        <strain evidence="8 9">RB5</strain>
    </source>
</reference>
<evidence type="ECO:0000313" key="8">
    <source>
        <dbReference type="EMBL" id="MQY11871.1"/>
    </source>
</evidence>
<dbReference type="GO" id="GO:0000287">
    <property type="term" value="F:magnesium ion binding"/>
    <property type="evidence" value="ECO:0007669"/>
    <property type="project" value="InterPro"/>
</dbReference>
<evidence type="ECO:0000256" key="3">
    <source>
        <dbReference type="ARBA" id="ARBA00012953"/>
    </source>
</evidence>
<dbReference type="Pfam" id="PF04029">
    <property type="entry name" value="2-ph_phosp"/>
    <property type="match status" value="1"/>
</dbReference>
<evidence type="ECO:0000256" key="2">
    <source>
        <dbReference type="ARBA" id="ARBA00009997"/>
    </source>
</evidence>
<dbReference type="InterPro" id="IPR036702">
    <property type="entry name" value="ComB-like_sf"/>
</dbReference>
<evidence type="ECO:0000313" key="9">
    <source>
        <dbReference type="Proteomes" id="UP000466345"/>
    </source>
</evidence>
<dbReference type="InterPro" id="IPR005238">
    <property type="entry name" value="ComB-like"/>
</dbReference>
<evidence type="ECO:0000256" key="1">
    <source>
        <dbReference type="ARBA" id="ARBA00001946"/>
    </source>
</evidence>
<comment type="catalytic activity">
    <reaction evidence="7">
        <text>(2R)-O-phospho-3-sulfolactate + H2O = (2R)-3-sulfolactate + phosphate</text>
        <dbReference type="Rhea" id="RHEA:23416"/>
        <dbReference type="ChEBI" id="CHEBI:15377"/>
        <dbReference type="ChEBI" id="CHEBI:15597"/>
        <dbReference type="ChEBI" id="CHEBI:43474"/>
        <dbReference type="ChEBI" id="CHEBI:58738"/>
        <dbReference type="EC" id="3.1.3.71"/>
    </reaction>
</comment>
<dbReference type="GO" id="GO:0050532">
    <property type="term" value="F:2-phosphosulfolactate phosphatase activity"/>
    <property type="evidence" value="ECO:0007669"/>
    <property type="project" value="UniProtKB-EC"/>
</dbReference>
<name>A0A7K0CEH8_9ACTN</name>